<sequence length="131" mass="15371">MTVTFQEMSKLIQSNQLGKADKILSRTQLHNAYWHYFSSVIALKKCWFDTAKMHIEMARKLKPNYEPFEEFYVKLMSRSRGYSNDYHHSSRYRRRGCDCCDCDCCPSISCCDLICMDQICECFGGDLIDCI</sequence>
<protein>
    <submittedName>
        <fullName evidence="1">Uncharacterized protein</fullName>
    </submittedName>
</protein>
<accession>A0ACC8XBW9</accession>
<reference evidence="1" key="1">
    <citation type="submission" date="2016-08" db="EMBL/GenBank/DDBJ databases">
        <authorList>
            <person name="Ngugi D.K."/>
            <person name="Miyake S."/>
            <person name="Stingl U."/>
        </authorList>
    </citation>
    <scope>NUCLEOTIDE SEQUENCE</scope>
    <source>
        <strain evidence="1">SCG-B11WGA-EpuloA1</strain>
    </source>
</reference>
<proteinExistence type="predicted"/>
<dbReference type="EMBL" id="LJDB01000060">
    <property type="protein sequence ID" value="ONI39866.1"/>
    <property type="molecule type" value="Genomic_DNA"/>
</dbReference>
<keyword evidence="2" id="KW-1185">Reference proteome</keyword>
<evidence type="ECO:0000313" key="2">
    <source>
        <dbReference type="Proteomes" id="UP000188605"/>
    </source>
</evidence>
<comment type="caution">
    <text evidence="1">The sequence shown here is derived from an EMBL/GenBank/DDBJ whole genome shotgun (WGS) entry which is preliminary data.</text>
</comment>
<organism evidence="1 2">
    <name type="scientific">Candidatus Epulonipiscium fishelsonii</name>
    <dbReference type="NCBI Taxonomy" id="77094"/>
    <lineage>
        <taxon>Bacteria</taxon>
        <taxon>Bacillati</taxon>
        <taxon>Bacillota</taxon>
        <taxon>Clostridia</taxon>
        <taxon>Lachnospirales</taxon>
        <taxon>Lachnospiraceae</taxon>
        <taxon>Candidatus Epulonipiscium</taxon>
    </lineage>
</organism>
<gene>
    <name evidence="1" type="ORF">AN396_07395</name>
</gene>
<name>A0ACC8XBW9_9FIRM</name>
<evidence type="ECO:0000313" key="1">
    <source>
        <dbReference type="EMBL" id="ONI39866.1"/>
    </source>
</evidence>
<dbReference type="Proteomes" id="UP000188605">
    <property type="component" value="Unassembled WGS sequence"/>
</dbReference>